<feature type="transmembrane region" description="Helical" evidence="7">
    <location>
        <begin position="184"/>
        <end position="207"/>
    </location>
</feature>
<evidence type="ECO:0000256" key="2">
    <source>
        <dbReference type="ARBA" id="ARBA00022475"/>
    </source>
</evidence>
<feature type="transmembrane region" description="Helical" evidence="7">
    <location>
        <begin position="53"/>
        <end position="71"/>
    </location>
</feature>
<dbReference type="Proteomes" id="UP000199328">
    <property type="component" value="Unassembled WGS sequence"/>
</dbReference>
<feature type="domain" description="PhoU" evidence="8">
    <location>
        <begin position="363"/>
        <end position="443"/>
    </location>
</feature>
<feature type="transmembrane region" description="Helical" evidence="7">
    <location>
        <begin position="219"/>
        <end position="239"/>
    </location>
</feature>
<dbReference type="InterPro" id="IPR004633">
    <property type="entry name" value="NaPi_cotrn-rel/YqeW-like"/>
</dbReference>
<protein>
    <submittedName>
        <fullName evidence="9">Phosphate:Na+ symporter</fullName>
    </submittedName>
</protein>
<evidence type="ECO:0000256" key="1">
    <source>
        <dbReference type="ARBA" id="ARBA00004651"/>
    </source>
</evidence>
<dbReference type="Pfam" id="PF02690">
    <property type="entry name" value="Na_Pi_cotrans"/>
    <property type="match status" value="2"/>
</dbReference>
<evidence type="ECO:0000256" key="3">
    <source>
        <dbReference type="ARBA" id="ARBA00022692"/>
    </source>
</evidence>
<feature type="transmembrane region" description="Helical" evidence="7">
    <location>
        <begin position="144"/>
        <end position="163"/>
    </location>
</feature>
<name>A0A1G8YWM1_9RHOB</name>
<feature type="region of interest" description="Disordered" evidence="6">
    <location>
        <begin position="563"/>
        <end position="584"/>
    </location>
</feature>
<dbReference type="AlphaFoldDB" id="A0A1G8YWM1"/>
<keyword evidence="10" id="KW-1185">Reference proteome</keyword>
<dbReference type="Gene3D" id="1.20.58.220">
    <property type="entry name" value="Phosphate transport system protein phou homolog 2, domain 2"/>
    <property type="match status" value="1"/>
</dbReference>
<evidence type="ECO:0000256" key="7">
    <source>
        <dbReference type="SAM" id="Phobius"/>
    </source>
</evidence>
<evidence type="ECO:0000256" key="4">
    <source>
        <dbReference type="ARBA" id="ARBA00022989"/>
    </source>
</evidence>
<feature type="transmembrane region" description="Helical" evidence="7">
    <location>
        <begin position="251"/>
        <end position="277"/>
    </location>
</feature>
<dbReference type="RefSeq" id="WP_092497779.1">
    <property type="nucleotide sequence ID" value="NZ_FNFV01000001.1"/>
</dbReference>
<accession>A0A1G8YWM1</accession>
<evidence type="ECO:0000259" key="8">
    <source>
        <dbReference type="Pfam" id="PF01895"/>
    </source>
</evidence>
<dbReference type="GO" id="GO:0005436">
    <property type="term" value="F:sodium:phosphate symporter activity"/>
    <property type="evidence" value="ECO:0007669"/>
    <property type="project" value="InterPro"/>
</dbReference>
<organism evidence="9 10">
    <name type="scientific">Meinhardsimonia xiamenensis</name>
    <dbReference type="NCBI Taxonomy" id="990712"/>
    <lineage>
        <taxon>Bacteria</taxon>
        <taxon>Pseudomonadati</taxon>
        <taxon>Pseudomonadota</taxon>
        <taxon>Alphaproteobacteria</taxon>
        <taxon>Rhodobacterales</taxon>
        <taxon>Paracoccaceae</taxon>
        <taxon>Meinhardsimonia</taxon>
    </lineage>
</organism>
<dbReference type="OrthoDB" id="9763003at2"/>
<feature type="transmembrane region" description="Helical" evidence="7">
    <location>
        <begin position="12"/>
        <end position="32"/>
    </location>
</feature>
<dbReference type="InterPro" id="IPR003841">
    <property type="entry name" value="Na/Pi_transpt"/>
</dbReference>
<evidence type="ECO:0000256" key="6">
    <source>
        <dbReference type="SAM" id="MobiDB-lite"/>
    </source>
</evidence>
<feature type="transmembrane region" description="Helical" evidence="7">
    <location>
        <begin position="77"/>
        <end position="99"/>
    </location>
</feature>
<dbReference type="SUPFAM" id="SSF109755">
    <property type="entry name" value="PhoU-like"/>
    <property type="match status" value="1"/>
</dbReference>
<dbReference type="InterPro" id="IPR038078">
    <property type="entry name" value="PhoU-like_sf"/>
</dbReference>
<gene>
    <name evidence="9" type="ORF">SAMN05216257_101486</name>
</gene>
<dbReference type="PANTHER" id="PTHR10010">
    <property type="entry name" value="SOLUTE CARRIER FAMILY 34 SODIUM PHOSPHATE , MEMBER 2-RELATED"/>
    <property type="match status" value="1"/>
</dbReference>
<dbReference type="InterPro" id="IPR026022">
    <property type="entry name" value="PhoU_dom"/>
</dbReference>
<proteinExistence type="predicted"/>
<dbReference type="GO" id="GO:0005886">
    <property type="term" value="C:plasma membrane"/>
    <property type="evidence" value="ECO:0007669"/>
    <property type="project" value="UniProtKB-SubCell"/>
</dbReference>
<dbReference type="Pfam" id="PF01895">
    <property type="entry name" value="PhoU"/>
    <property type="match status" value="1"/>
</dbReference>
<evidence type="ECO:0000256" key="5">
    <source>
        <dbReference type="ARBA" id="ARBA00023136"/>
    </source>
</evidence>
<sequence length="584" mass="62271">MSTPGAVELDALALGSGLLGGLALFLFGMDVLTRAMRQLAGDALRAWLARMTANRFVGLVAGAVLTALVQSSSITTVLLVGFVSAGLMSTAQTVAIILGANIGTTITAQILAFKPTAPALPMLAAGYFAALVARRGRPAEWGRVFLGLGMLFLGMNVMSEAVAPLRDYPSFLEAMTRLDSPLPALLLGAGFTALVQSSSATTGILIVMAGEGLLALEPAIAMILGANVGTCVTALLAAIGKPRAAVRTALIHTLFNLAGALLWLGFIPELAAAARWMSPVHPELTGAARAAAEVPRQLANVHTLFNLANAAIFIWFTPQLARLVERLLPDRPEQSVPGAEPRHLDPQLLGVPPIALDAVRREIARLAGMVRALFAECLNVVISGSPDDLERLHVMDRPVDLLHRAILDYLRRLGQRDLTPEQGAAQLSLARIANDLEHIGDLISVGMVRTGQKRIEEEVVISQATAELIGGLHGRILAAFDEVIAALEGQDIDRAEAARRMRSDIGALVDEIARHEELRLRADAPRRLTTYAREIEITEALDDIFRILQRIALTELALFRGQAPARTRPEDEEEEAPATAPPAG</sequence>
<dbReference type="NCBIfam" id="TIGR00704">
    <property type="entry name" value="NaPi_cotrn_rel"/>
    <property type="match status" value="1"/>
</dbReference>
<comment type="subcellular location">
    <subcellularLocation>
        <location evidence="1">Cell membrane</location>
        <topology evidence="1">Multi-pass membrane protein</topology>
    </subcellularLocation>
</comment>
<reference evidence="10" key="1">
    <citation type="submission" date="2016-10" db="EMBL/GenBank/DDBJ databases">
        <authorList>
            <person name="Varghese N."/>
            <person name="Submissions S."/>
        </authorList>
    </citation>
    <scope>NUCLEOTIDE SEQUENCE [LARGE SCALE GENOMIC DNA]</scope>
    <source>
        <strain evidence="10">CGMCC 1.10789</strain>
    </source>
</reference>
<evidence type="ECO:0000313" key="10">
    <source>
        <dbReference type="Proteomes" id="UP000199328"/>
    </source>
</evidence>
<dbReference type="EMBL" id="FNFV01000001">
    <property type="protein sequence ID" value="SDK07147.1"/>
    <property type="molecule type" value="Genomic_DNA"/>
</dbReference>
<feature type="transmembrane region" description="Helical" evidence="7">
    <location>
        <begin position="111"/>
        <end position="132"/>
    </location>
</feature>
<keyword evidence="2" id="KW-1003">Cell membrane</keyword>
<keyword evidence="3 7" id="KW-0812">Transmembrane</keyword>
<dbReference type="GO" id="GO:0044341">
    <property type="term" value="P:sodium-dependent phosphate transport"/>
    <property type="evidence" value="ECO:0007669"/>
    <property type="project" value="InterPro"/>
</dbReference>
<keyword evidence="5 7" id="KW-0472">Membrane</keyword>
<dbReference type="NCBIfam" id="NF037997">
    <property type="entry name" value="Na_Pi_symport"/>
    <property type="match status" value="1"/>
</dbReference>
<keyword evidence="4 7" id="KW-1133">Transmembrane helix</keyword>
<dbReference type="PANTHER" id="PTHR10010:SF46">
    <property type="entry name" value="SODIUM-DEPENDENT PHOSPHATE TRANSPORT PROTEIN 2B"/>
    <property type="match status" value="1"/>
</dbReference>
<evidence type="ECO:0000313" key="9">
    <source>
        <dbReference type="EMBL" id="SDK07147.1"/>
    </source>
</evidence>